<sequence length="165" mass="19051">MAPEIIVALIASFISLILGVLNNQSTKKISQKQNEIELKKSTIDALDKRILKLENIKVQISDRESNVVKWNSLEDRGRMAAFYSKNFKDVLKISHLIDKTLTDKLNASLKNMEKHIGNEKMRMKIDYNEVLKDLLEMSRLNDLILIELGKELDQLESKVTKIIYH</sequence>
<protein>
    <submittedName>
        <fullName evidence="2">Uncharacterized protein</fullName>
    </submittedName>
</protein>
<keyword evidence="1" id="KW-1133">Transmembrane helix</keyword>
<dbReference type="Proteomes" id="UP000552241">
    <property type="component" value="Unassembled WGS sequence"/>
</dbReference>
<keyword evidence="3" id="KW-1185">Reference proteome</keyword>
<organism evidence="2 3">
    <name type="scientific">Moheibacter lacus</name>
    <dbReference type="NCBI Taxonomy" id="2745851"/>
    <lineage>
        <taxon>Bacteria</taxon>
        <taxon>Pseudomonadati</taxon>
        <taxon>Bacteroidota</taxon>
        <taxon>Flavobacteriia</taxon>
        <taxon>Flavobacteriales</taxon>
        <taxon>Weeksellaceae</taxon>
        <taxon>Moheibacter</taxon>
    </lineage>
</organism>
<keyword evidence="1" id="KW-0812">Transmembrane</keyword>
<comment type="caution">
    <text evidence="2">The sequence shown here is derived from an EMBL/GenBank/DDBJ whole genome shotgun (WGS) entry which is preliminary data.</text>
</comment>
<name>A0A838ZRA8_9FLAO</name>
<keyword evidence="1" id="KW-0472">Membrane</keyword>
<evidence type="ECO:0000256" key="1">
    <source>
        <dbReference type="SAM" id="Phobius"/>
    </source>
</evidence>
<proteinExistence type="predicted"/>
<dbReference type="RefSeq" id="WP_182042507.1">
    <property type="nucleotide sequence ID" value="NZ_JACDZE010000001.1"/>
</dbReference>
<evidence type="ECO:0000313" key="3">
    <source>
        <dbReference type="Proteomes" id="UP000552241"/>
    </source>
</evidence>
<dbReference type="AlphaFoldDB" id="A0A838ZRA8"/>
<accession>A0A838ZRA8</accession>
<reference evidence="2 3" key="1">
    <citation type="submission" date="2020-07" db="EMBL/GenBank/DDBJ databases">
        <title>Moheibacter lacus sp. nov., a member of the family Flavobacteriaceae isolated from freshwater lake sediment.</title>
        <authorList>
            <person name="Liu Y."/>
        </authorList>
    </citation>
    <scope>NUCLEOTIDE SEQUENCE [LARGE SCALE GENOMIC DNA]</scope>
    <source>
        <strain evidence="2 3">BDHS18</strain>
    </source>
</reference>
<evidence type="ECO:0000313" key="2">
    <source>
        <dbReference type="EMBL" id="MBA5628932.1"/>
    </source>
</evidence>
<feature type="transmembrane region" description="Helical" evidence="1">
    <location>
        <begin position="6"/>
        <end position="23"/>
    </location>
</feature>
<dbReference type="EMBL" id="JACDZE010000001">
    <property type="protein sequence ID" value="MBA5628932.1"/>
    <property type="molecule type" value="Genomic_DNA"/>
</dbReference>
<gene>
    <name evidence="2" type="ORF">HU137_04000</name>
</gene>